<proteinExistence type="predicted"/>
<evidence type="ECO:0000256" key="5">
    <source>
        <dbReference type="ARBA" id="ARBA00023136"/>
    </source>
</evidence>
<dbReference type="EMBL" id="MLJW01000168">
    <property type="protein sequence ID" value="OIQ95361.1"/>
    <property type="molecule type" value="Genomic_DNA"/>
</dbReference>
<name>A0A1J5RHV2_9ZZZZ</name>
<feature type="transmembrane region" description="Helical" evidence="6">
    <location>
        <begin position="71"/>
        <end position="89"/>
    </location>
</feature>
<comment type="caution">
    <text evidence="7">The sequence shown here is derived from an EMBL/GenBank/DDBJ whole genome shotgun (WGS) entry which is preliminary data.</text>
</comment>
<feature type="transmembrane region" description="Helical" evidence="6">
    <location>
        <begin position="340"/>
        <end position="359"/>
    </location>
</feature>
<dbReference type="PANTHER" id="PTHR11706:SF33">
    <property type="entry name" value="NATURAL RESISTANCE-ASSOCIATED MACROPHAGE PROTEIN 2"/>
    <property type="match status" value="1"/>
</dbReference>
<evidence type="ECO:0000256" key="1">
    <source>
        <dbReference type="ARBA" id="ARBA00004141"/>
    </source>
</evidence>
<keyword evidence="5 6" id="KW-0472">Membrane</keyword>
<dbReference type="GO" id="GO:0005384">
    <property type="term" value="F:manganese ion transmembrane transporter activity"/>
    <property type="evidence" value="ECO:0007669"/>
    <property type="project" value="TreeGrafter"/>
</dbReference>
<evidence type="ECO:0000313" key="7">
    <source>
        <dbReference type="EMBL" id="OIQ95361.1"/>
    </source>
</evidence>
<dbReference type="GO" id="GO:0015086">
    <property type="term" value="F:cadmium ion transmembrane transporter activity"/>
    <property type="evidence" value="ECO:0007669"/>
    <property type="project" value="TreeGrafter"/>
</dbReference>
<protein>
    <submittedName>
        <fullName evidence="7">Divalent metal cation transporter MntH</fullName>
    </submittedName>
</protein>
<sequence length="430" mass="44868">MRPTPPFLFHVTGCRMTDLSSPSATAAAPPRTGTLLGLLRGLAVWGPGILVMLADSDAGNVITAAQAGAQWGYRLLPLLLLLIPALYLVQDLSARLGIHTGLGQGELIRRYFGRGWAWLSLLNLAVAVTGTLITEFTGIAGIGEMFGVPRAVSLGLATLALLAVSATRSYRRIERAALIIGLFELAFFGVAWSAHPDVGTVLHQVLDQPWHDHGYLYLAAALIGAVFNPWMVFYQQRAVTEKGLSPQDYASEKWDTALGAVLTQCLTAAILVAGAAALSGTGGIDSVARISDALVPILGAAMARPVFAAGVLGAALVAAIVSSMSLAWSLVELSARRASVWFHILYAGCIVAAACLVGFSRDLIALSIAAQVLNAFLLPLVLGFLLILARRALPQASRPRGPGFAVAVLALTVICGVGLVGGLSGLLPLN</sequence>
<feature type="transmembrane region" description="Helical" evidence="6">
    <location>
        <begin position="116"/>
        <end position="134"/>
    </location>
</feature>
<evidence type="ECO:0000256" key="3">
    <source>
        <dbReference type="ARBA" id="ARBA00022692"/>
    </source>
</evidence>
<dbReference type="Pfam" id="PF01566">
    <property type="entry name" value="Nramp"/>
    <property type="match status" value="1"/>
</dbReference>
<keyword evidence="3 6" id="KW-0812">Transmembrane</keyword>
<dbReference type="GO" id="GO:0005886">
    <property type="term" value="C:plasma membrane"/>
    <property type="evidence" value="ECO:0007669"/>
    <property type="project" value="TreeGrafter"/>
</dbReference>
<dbReference type="GO" id="GO:0034755">
    <property type="term" value="P:iron ion transmembrane transport"/>
    <property type="evidence" value="ECO:0007669"/>
    <property type="project" value="TreeGrafter"/>
</dbReference>
<evidence type="ECO:0000256" key="4">
    <source>
        <dbReference type="ARBA" id="ARBA00022989"/>
    </source>
</evidence>
<reference evidence="7" key="1">
    <citation type="submission" date="2016-10" db="EMBL/GenBank/DDBJ databases">
        <title>Sequence of Gallionella enrichment culture.</title>
        <authorList>
            <person name="Poehlein A."/>
            <person name="Muehling M."/>
            <person name="Daniel R."/>
        </authorList>
    </citation>
    <scope>NUCLEOTIDE SEQUENCE</scope>
</reference>
<accession>A0A1J5RHV2</accession>
<feature type="transmembrane region" description="Helical" evidence="6">
    <location>
        <begin position="214"/>
        <end position="233"/>
    </location>
</feature>
<dbReference type="PANTHER" id="PTHR11706">
    <property type="entry name" value="SOLUTE CARRIER PROTEIN FAMILY 11 MEMBER"/>
    <property type="match status" value="1"/>
</dbReference>
<keyword evidence="2" id="KW-0813">Transport</keyword>
<feature type="transmembrane region" description="Helical" evidence="6">
    <location>
        <begin position="146"/>
        <end position="164"/>
    </location>
</feature>
<organism evidence="7">
    <name type="scientific">mine drainage metagenome</name>
    <dbReference type="NCBI Taxonomy" id="410659"/>
    <lineage>
        <taxon>unclassified sequences</taxon>
        <taxon>metagenomes</taxon>
        <taxon>ecological metagenomes</taxon>
    </lineage>
</organism>
<keyword evidence="4 6" id="KW-1133">Transmembrane helix</keyword>
<comment type="subcellular location">
    <subcellularLocation>
        <location evidence="1">Membrane</location>
        <topology evidence="1">Multi-pass membrane protein</topology>
    </subcellularLocation>
</comment>
<evidence type="ECO:0000256" key="2">
    <source>
        <dbReference type="ARBA" id="ARBA00022448"/>
    </source>
</evidence>
<feature type="transmembrane region" description="Helical" evidence="6">
    <location>
        <begin position="401"/>
        <end position="427"/>
    </location>
</feature>
<feature type="transmembrane region" description="Helical" evidence="6">
    <location>
        <begin position="176"/>
        <end position="194"/>
    </location>
</feature>
<evidence type="ECO:0000256" key="6">
    <source>
        <dbReference type="SAM" id="Phobius"/>
    </source>
</evidence>
<dbReference type="InterPro" id="IPR001046">
    <property type="entry name" value="NRAMP_fam"/>
</dbReference>
<feature type="transmembrane region" description="Helical" evidence="6">
    <location>
        <begin position="306"/>
        <end position="328"/>
    </location>
</feature>
<gene>
    <name evidence="7" type="primary">mntH_10</name>
    <name evidence="7" type="ORF">GALL_226290</name>
</gene>
<dbReference type="AlphaFoldDB" id="A0A1J5RHV2"/>
<feature type="transmembrane region" description="Helical" evidence="6">
    <location>
        <begin position="254"/>
        <end position="278"/>
    </location>
</feature>
<feature type="transmembrane region" description="Helical" evidence="6">
    <location>
        <begin position="365"/>
        <end position="389"/>
    </location>
</feature>